<evidence type="ECO:0000313" key="1">
    <source>
        <dbReference type="EMBL" id="KAK6762251.1"/>
    </source>
</evidence>
<dbReference type="Proteomes" id="UP001303046">
    <property type="component" value="Unassembled WGS sequence"/>
</dbReference>
<proteinExistence type="predicted"/>
<evidence type="ECO:0000313" key="2">
    <source>
        <dbReference type="Proteomes" id="UP001303046"/>
    </source>
</evidence>
<keyword evidence="2" id="KW-1185">Reference proteome</keyword>
<comment type="caution">
    <text evidence="1">The sequence shown here is derived from an EMBL/GenBank/DDBJ whole genome shotgun (WGS) entry which is preliminary data.</text>
</comment>
<organism evidence="1 2">
    <name type="scientific">Necator americanus</name>
    <name type="common">Human hookworm</name>
    <dbReference type="NCBI Taxonomy" id="51031"/>
    <lineage>
        <taxon>Eukaryota</taxon>
        <taxon>Metazoa</taxon>
        <taxon>Ecdysozoa</taxon>
        <taxon>Nematoda</taxon>
        <taxon>Chromadorea</taxon>
        <taxon>Rhabditida</taxon>
        <taxon>Rhabditina</taxon>
        <taxon>Rhabditomorpha</taxon>
        <taxon>Strongyloidea</taxon>
        <taxon>Ancylostomatidae</taxon>
        <taxon>Bunostominae</taxon>
        <taxon>Necator</taxon>
    </lineage>
</organism>
<reference evidence="1 2" key="1">
    <citation type="submission" date="2023-08" db="EMBL/GenBank/DDBJ databases">
        <title>A Necator americanus chromosomal reference genome.</title>
        <authorList>
            <person name="Ilik V."/>
            <person name="Petrzelkova K.J."/>
            <person name="Pardy F."/>
            <person name="Fuh T."/>
            <person name="Niatou-Singa F.S."/>
            <person name="Gouil Q."/>
            <person name="Baker L."/>
            <person name="Ritchie M.E."/>
            <person name="Jex A.R."/>
            <person name="Gazzola D."/>
            <person name="Li H."/>
            <person name="Toshio Fujiwara R."/>
            <person name="Zhan B."/>
            <person name="Aroian R.V."/>
            <person name="Pafco B."/>
            <person name="Schwarz E.M."/>
        </authorList>
    </citation>
    <scope>NUCLEOTIDE SEQUENCE [LARGE SCALE GENOMIC DNA]</scope>
    <source>
        <strain evidence="1 2">Aroian</strain>
        <tissue evidence="1">Whole animal</tissue>
    </source>
</reference>
<name>A0ABR1EKE8_NECAM</name>
<sequence>MAVLFISWQELSTILESEKKLLKKPNLPLLINKLNSLSLRMHCARKRVRCIATVKESEKKGMHKGILPSRGILTVSFAVRDWVLDFNLE</sequence>
<accession>A0ABR1EKE8</accession>
<gene>
    <name evidence="1" type="primary">Necator_chrX.g23259</name>
    <name evidence="1" type="ORF">RB195_023096</name>
</gene>
<protein>
    <submittedName>
        <fullName evidence="1">Uncharacterized protein</fullName>
    </submittedName>
</protein>
<dbReference type="EMBL" id="JAVFWL010000006">
    <property type="protein sequence ID" value="KAK6762251.1"/>
    <property type="molecule type" value="Genomic_DNA"/>
</dbReference>